<feature type="transmembrane region" description="Helical" evidence="1">
    <location>
        <begin position="53"/>
        <end position="74"/>
    </location>
</feature>
<proteinExistence type="predicted"/>
<keyword evidence="1" id="KW-0472">Membrane</keyword>
<evidence type="ECO:0000313" key="2">
    <source>
        <dbReference type="EMBL" id="MFC4103406.1"/>
    </source>
</evidence>
<keyword evidence="3" id="KW-1185">Reference proteome</keyword>
<feature type="non-terminal residue" evidence="2">
    <location>
        <position position="519"/>
    </location>
</feature>
<evidence type="ECO:0000256" key="1">
    <source>
        <dbReference type="SAM" id="Phobius"/>
    </source>
</evidence>
<feature type="transmembrane region" description="Helical" evidence="1">
    <location>
        <begin position="230"/>
        <end position="250"/>
    </location>
</feature>
<feature type="transmembrane region" description="Helical" evidence="1">
    <location>
        <begin position="415"/>
        <end position="438"/>
    </location>
</feature>
<dbReference type="RefSeq" id="WP_377722005.1">
    <property type="nucleotide sequence ID" value="NZ_JBHSAM010000036.1"/>
</dbReference>
<keyword evidence="1" id="KW-0812">Transmembrane</keyword>
<feature type="transmembrane region" description="Helical" evidence="1">
    <location>
        <begin position="354"/>
        <end position="375"/>
    </location>
</feature>
<feature type="transmembrane region" description="Helical" evidence="1">
    <location>
        <begin position="159"/>
        <end position="179"/>
    </location>
</feature>
<protein>
    <recommendedName>
        <fullName evidence="4">ABC transporter permease</fullName>
    </recommendedName>
</protein>
<sequence length="519" mass="58134">MFQTINTIRAIRTSSGANRLIYYAQKLPVVGSRIRDTAYASLRVKRAAAIAMFILRILWGFSTRFAYMGLLLYWPVIAFGGHLTTAEQYGMFLHSFWMISFIVAGVSSAKVLEPKRDKYIAVKLMRMPAANYMRSLLAYHYATFFIYALPAMLTFGPRLGASYLESILLTLSLTLWRILAEYGHLKLFDRTGLVLIRRNGLVWIVIILGYLAAYLPLFLNEAPVVGPLLLQLPVVLAIVILGLLSAAALARYRDYRSAVDAAAKRDDPLLDIGRMMSEAQKTSVQTADGDYSLTVEHRSDQPRRREGYHDLNHIFFERHRSLIRKPVYMRTAWIGGIGAVAAVVLALFGEQLHLPAAELGTIIPLLALAMNLLLLGERLCKAMFYHCDLSLLRYSFYRREASLHFRIRLVRLTALNLWISAALGAALTLIFGVYGASFTWADMLLLWGSILSLTVFFSVHHLFMYYIFQPFSTELNMKNPFYLILSAAVSGMLGAAIVTRPPAGAFTLTAAIAAAAYLV</sequence>
<feature type="transmembrane region" description="Helical" evidence="1">
    <location>
        <begin position="444"/>
        <end position="468"/>
    </location>
</feature>
<feature type="transmembrane region" description="Helical" evidence="1">
    <location>
        <begin position="480"/>
        <end position="497"/>
    </location>
</feature>
<reference evidence="3" key="1">
    <citation type="journal article" date="2019" name="Int. J. Syst. Evol. Microbiol.">
        <title>The Global Catalogue of Microorganisms (GCM) 10K type strain sequencing project: providing services to taxonomists for standard genome sequencing and annotation.</title>
        <authorList>
            <consortium name="The Broad Institute Genomics Platform"/>
            <consortium name="The Broad Institute Genome Sequencing Center for Infectious Disease"/>
            <person name="Wu L."/>
            <person name="Ma J."/>
        </authorList>
    </citation>
    <scope>NUCLEOTIDE SEQUENCE [LARGE SCALE GENOMIC DNA]</scope>
    <source>
        <strain evidence="3">IBRC-M 10987</strain>
    </source>
</reference>
<name>A0ABV8KBJ1_9BACL</name>
<dbReference type="Proteomes" id="UP001595715">
    <property type="component" value="Unassembled WGS sequence"/>
</dbReference>
<feature type="transmembrane region" description="Helical" evidence="1">
    <location>
        <begin position="94"/>
        <end position="112"/>
    </location>
</feature>
<accession>A0ABV8KBJ1</accession>
<evidence type="ECO:0008006" key="4">
    <source>
        <dbReference type="Google" id="ProtNLM"/>
    </source>
</evidence>
<feature type="transmembrane region" description="Helical" evidence="1">
    <location>
        <begin position="327"/>
        <end position="348"/>
    </location>
</feature>
<dbReference type="EMBL" id="JBHSAM010000036">
    <property type="protein sequence ID" value="MFC4103406.1"/>
    <property type="molecule type" value="Genomic_DNA"/>
</dbReference>
<organism evidence="2 3">
    <name type="scientific">Paenibacillus xanthanilyticus</name>
    <dbReference type="NCBI Taxonomy" id="1783531"/>
    <lineage>
        <taxon>Bacteria</taxon>
        <taxon>Bacillati</taxon>
        <taxon>Bacillota</taxon>
        <taxon>Bacilli</taxon>
        <taxon>Bacillales</taxon>
        <taxon>Paenibacillaceae</taxon>
        <taxon>Paenibacillus</taxon>
    </lineage>
</organism>
<evidence type="ECO:0000313" key="3">
    <source>
        <dbReference type="Proteomes" id="UP001595715"/>
    </source>
</evidence>
<keyword evidence="1" id="KW-1133">Transmembrane helix</keyword>
<feature type="transmembrane region" description="Helical" evidence="1">
    <location>
        <begin position="132"/>
        <end position="153"/>
    </location>
</feature>
<gene>
    <name evidence="2" type="ORF">ACFOZ8_27700</name>
</gene>
<feature type="transmembrane region" description="Helical" evidence="1">
    <location>
        <begin position="200"/>
        <end position="218"/>
    </location>
</feature>
<comment type="caution">
    <text evidence="2">The sequence shown here is derived from an EMBL/GenBank/DDBJ whole genome shotgun (WGS) entry which is preliminary data.</text>
</comment>